<dbReference type="PROSITE" id="PS51257">
    <property type="entry name" value="PROKAR_LIPOPROTEIN"/>
    <property type="match status" value="1"/>
</dbReference>
<comment type="catalytic activity">
    <reaction evidence="11">
        <text>N(6)-(pyridoxal phosphate)-L-lysyl-[4-amino-5-hydroxymethyl-2-methylpyrimidine phosphate synthase] + L-histidyl-[4-amino-5-hydroxymethyl-2-methylpyrimidine phosphate synthase] + 2 Fe(3+) + 4 H2O = L-lysyl-[4-amino-5-hydroxymethyl-2-methylpyrimidine phosphate synthase] + (2S)-2-amino-5-hydroxy-4-oxopentanoyl-[4-amino-5-hydroxymethyl-2-methylpyrimidine phosphate synthase] + 4-amino-2-methyl-5-(phosphooxymethyl)pyrimidine + 3-oxopropanoate + 2 Fe(2+) + 2 H(+)</text>
        <dbReference type="Rhea" id="RHEA:65756"/>
        <dbReference type="Rhea" id="RHEA-COMP:16892"/>
        <dbReference type="Rhea" id="RHEA-COMP:16893"/>
        <dbReference type="Rhea" id="RHEA-COMP:16894"/>
        <dbReference type="Rhea" id="RHEA-COMP:16895"/>
        <dbReference type="ChEBI" id="CHEBI:15377"/>
        <dbReference type="ChEBI" id="CHEBI:15378"/>
        <dbReference type="ChEBI" id="CHEBI:29033"/>
        <dbReference type="ChEBI" id="CHEBI:29034"/>
        <dbReference type="ChEBI" id="CHEBI:29969"/>
        <dbReference type="ChEBI" id="CHEBI:29979"/>
        <dbReference type="ChEBI" id="CHEBI:33190"/>
        <dbReference type="ChEBI" id="CHEBI:58354"/>
        <dbReference type="ChEBI" id="CHEBI:143915"/>
        <dbReference type="ChEBI" id="CHEBI:157692"/>
    </reaction>
    <physiologicalReaction direction="left-to-right" evidence="11">
        <dbReference type="Rhea" id="RHEA:65757"/>
    </physiologicalReaction>
</comment>
<keyword evidence="8" id="KW-0784">Thiamine biosynthesis</keyword>
<dbReference type="Gene3D" id="3.40.190.10">
    <property type="entry name" value="Periplasmic binding protein-like II"/>
    <property type="match status" value="2"/>
</dbReference>
<evidence type="ECO:0000256" key="6">
    <source>
        <dbReference type="ARBA" id="ARBA00022723"/>
    </source>
</evidence>
<evidence type="ECO:0000256" key="2">
    <source>
        <dbReference type="ARBA" id="ARBA00004948"/>
    </source>
</evidence>
<evidence type="ECO:0000256" key="3">
    <source>
        <dbReference type="ARBA" id="ARBA00009406"/>
    </source>
</evidence>
<dbReference type="GO" id="GO:0046872">
    <property type="term" value="F:metal ion binding"/>
    <property type="evidence" value="ECO:0007669"/>
    <property type="project" value="UniProtKB-KW"/>
</dbReference>
<comment type="subunit">
    <text evidence="4">Homodimer.</text>
</comment>
<sequence length="339" mass="35058">MVVRLTALAVGALVLAGCGGSDGGDDAGATPATSTQATTSLNLTLDFAPNAVHTGLYVAQERGLFSKAGLAVRIRVPGSGADGAKLLSAGRTDLAIMDIHDVALARQEGADLVAVGAIVQRPLAAVLASPDVTRPRELEGRTVGVTGLPSDDAALDQIVRGDGGDPERVKRATIGFEAVASVVSGKVAAAIGFWNAEGVALTARRPRTKVFRLDAFGAPRYPELLVVATSRTLRERGDAVARFADVVAQGYRAVASTPAGDDDEAVDALRSGSGDRSIDPATTEQQLAAVKPAFRDEQGRTGTLDRATMRTWSAWEAQVGITRTPPDVGELVWSRAPGS</sequence>
<evidence type="ECO:0000256" key="9">
    <source>
        <dbReference type="ARBA" id="ARBA00023004"/>
    </source>
</evidence>
<keyword evidence="9" id="KW-0408">Iron</keyword>
<dbReference type="GO" id="GO:0009228">
    <property type="term" value="P:thiamine biosynthetic process"/>
    <property type="evidence" value="ECO:0007669"/>
    <property type="project" value="UniProtKB-KW"/>
</dbReference>
<organism evidence="13">
    <name type="scientific">freshwater metagenome</name>
    <dbReference type="NCBI Taxonomy" id="449393"/>
    <lineage>
        <taxon>unclassified sequences</taxon>
        <taxon>metagenomes</taxon>
        <taxon>ecological metagenomes</taxon>
    </lineage>
</organism>
<proteinExistence type="inferred from homology"/>
<gene>
    <name evidence="13" type="ORF">UFOPK3564_00063</name>
</gene>
<keyword evidence="7" id="KW-0663">Pyridoxal phosphate</keyword>
<evidence type="ECO:0000256" key="1">
    <source>
        <dbReference type="ARBA" id="ARBA00003469"/>
    </source>
</evidence>
<dbReference type="InterPro" id="IPR027939">
    <property type="entry name" value="NMT1/THI5"/>
</dbReference>
<evidence type="ECO:0000256" key="4">
    <source>
        <dbReference type="ARBA" id="ARBA00011738"/>
    </source>
</evidence>
<evidence type="ECO:0000256" key="10">
    <source>
        <dbReference type="ARBA" id="ARBA00033171"/>
    </source>
</evidence>
<comment type="pathway">
    <text evidence="2">Cofactor biosynthesis; thiamine diphosphate biosynthesis.</text>
</comment>
<evidence type="ECO:0000313" key="13">
    <source>
        <dbReference type="EMBL" id="CAB4892021.1"/>
    </source>
</evidence>
<accession>A0A6J7FAI9</accession>
<evidence type="ECO:0000259" key="12">
    <source>
        <dbReference type="Pfam" id="PF09084"/>
    </source>
</evidence>
<comment type="function">
    <text evidence="1">Responsible for the formation of the pyrimidine heterocycle in the thiamine biosynthesis pathway. Catalyzes the formation of hydroxymethylpyrimidine phosphate (HMP-P) from histidine and pyridoxal phosphate (PLP). The protein uses PLP and the active site histidine to form HMP-P, generating an inactive enzyme. The enzyme can only undergo a single turnover, which suggests it is a suicide enzyme.</text>
</comment>
<name>A0A6J7FAI9_9ZZZZ</name>
<evidence type="ECO:0000256" key="8">
    <source>
        <dbReference type="ARBA" id="ARBA00022977"/>
    </source>
</evidence>
<keyword evidence="5" id="KW-0808">Transferase</keyword>
<protein>
    <recommendedName>
        <fullName evidence="10">Thiamine pyrimidine synthase</fullName>
    </recommendedName>
</protein>
<feature type="domain" description="SsuA/THI5-like" evidence="12">
    <location>
        <begin position="50"/>
        <end position="259"/>
    </location>
</feature>
<evidence type="ECO:0000256" key="11">
    <source>
        <dbReference type="ARBA" id="ARBA00048179"/>
    </source>
</evidence>
<dbReference type="SUPFAM" id="SSF53850">
    <property type="entry name" value="Periplasmic binding protein-like II"/>
    <property type="match status" value="1"/>
</dbReference>
<dbReference type="AlphaFoldDB" id="A0A6J7FAI9"/>
<comment type="similarity">
    <text evidence="3">Belongs to the NMT1/THI5 family.</text>
</comment>
<dbReference type="Pfam" id="PF09084">
    <property type="entry name" value="NMT1"/>
    <property type="match status" value="1"/>
</dbReference>
<dbReference type="PANTHER" id="PTHR31528:SF1">
    <property type="entry name" value="4-AMINO-5-HYDROXYMETHYL-2-METHYLPYRIMIDINE PHOSPHATE SYNTHASE THI11-RELATED"/>
    <property type="match status" value="1"/>
</dbReference>
<dbReference type="EMBL" id="CAFBMK010000002">
    <property type="protein sequence ID" value="CAB4892021.1"/>
    <property type="molecule type" value="Genomic_DNA"/>
</dbReference>
<evidence type="ECO:0000256" key="5">
    <source>
        <dbReference type="ARBA" id="ARBA00022679"/>
    </source>
</evidence>
<dbReference type="GO" id="GO:0016740">
    <property type="term" value="F:transferase activity"/>
    <property type="evidence" value="ECO:0007669"/>
    <property type="project" value="UniProtKB-KW"/>
</dbReference>
<dbReference type="PANTHER" id="PTHR31528">
    <property type="entry name" value="4-AMINO-5-HYDROXYMETHYL-2-METHYLPYRIMIDINE PHOSPHATE SYNTHASE THI11-RELATED"/>
    <property type="match status" value="1"/>
</dbReference>
<dbReference type="InterPro" id="IPR015168">
    <property type="entry name" value="SsuA/THI5"/>
</dbReference>
<keyword evidence="6" id="KW-0479">Metal-binding</keyword>
<reference evidence="13" key="1">
    <citation type="submission" date="2020-05" db="EMBL/GenBank/DDBJ databases">
        <authorList>
            <person name="Chiriac C."/>
            <person name="Salcher M."/>
            <person name="Ghai R."/>
            <person name="Kavagutti S V."/>
        </authorList>
    </citation>
    <scope>NUCLEOTIDE SEQUENCE</scope>
</reference>
<evidence type="ECO:0000256" key="7">
    <source>
        <dbReference type="ARBA" id="ARBA00022898"/>
    </source>
</evidence>